<keyword evidence="6" id="KW-1185">Reference proteome</keyword>
<dbReference type="EMBL" id="CP155573">
    <property type="protein sequence ID" value="XFO68451.1"/>
    <property type="molecule type" value="Genomic_DNA"/>
</dbReference>
<feature type="domain" description="HTH marR-type" evidence="4">
    <location>
        <begin position="1"/>
        <end position="137"/>
    </location>
</feature>
<keyword evidence="1" id="KW-0805">Transcription regulation</keyword>
<evidence type="ECO:0000313" key="6">
    <source>
        <dbReference type="Proteomes" id="UP000216752"/>
    </source>
</evidence>
<dbReference type="RefSeq" id="WP_094602597.1">
    <property type="nucleotide sequence ID" value="NZ_CP155573.1"/>
</dbReference>
<evidence type="ECO:0000259" key="4">
    <source>
        <dbReference type="PROSITE" id="PS50995"/>
    </source>
</evidence>
<dbReference type="PROSITE" id="PS50995">
    <property type="entry name" value="HTH_MARR_2"/>
    <property type="match status" value="1"/>
</dbReference>
<organism evidence="5 6">
    <name type="scientific">Sporomusa silvacetica DSM 10669</name>
    <dbReference type="NCBI Taxonomy" id="1123289"/>
    <lineage>
        <taxon>Bacteria</taxon>
        <taxon>Bacillati</taxon>
        <taxon>Bacillota</taxon>
        <taxon>Negativicutes</taxon>
        <taxon>Selenomonadales</taxon>
        <taxon>Sporomusaceae</taxon>
        <taxon>Sporomusa</taxon>
    </lineage>
</organism>
<keyword evidence="3" id="KW-0804">Transcription</keyword>
<dbReference type="PANTHER" id="PTHR42756:SF1">
    <property type="entry name" value="TRANSCRIPTIONAL REPRESSOR OF EMRAB OPERON"/>
    <property type="match status" value="1"/>
</dbReference>
<dbReference type="InterPro" id="IPR036388">
    <property type="entry name" value="WH-like_DNA-bd_sf"/>
</dbReference>
<dbReference type="Proteomes" id="UP000216752">
    <property type="component" value="Chromosome"/>
</dbReference>
<reference evidence="5" key="1">
    <citation type="submission" date="2024-05" db="EMBL/GenBank/DDBJ databases">
        <title>Isolation and characterization of Sporomusa carbonis sp. nov., a carboxydotrophic hydrogenogen in the genus of Sporomusa isolated from a charcoal burning pile.</title>
        <authorList>
            <person name="Boeer T."/>
            <person name="Rosenbaum F."/>
            <person name="Eysell L."/>
            <person name="Mueller V."/>
            <person name="Daniel R."/>
            <person name="Poehlein A."/>
        </authorList>
    </citation>
    <scope>NUCLEOTIDE SEQUENCE [LARGE SCALE GENOMIC DNA]</scope>
    <source>
        <strain evidence="5">DSM 10669</strain>
    </source>
</reference>
<evidence type="ECO:0000256" key="3">
    <source>
        <dbReference type="ARBA" id="ARBA00023163"/>
    </source>
</evidence>
<protein>
    <recommendedName>
        <fullName evidence="4">HTH marR-type domain-containing protein</fullName>
    </recommendedName>
</protein>
<dbReference type="Pfam" id="PF01047">
    <property type="entry name" value="MarR"/>
    <property type="match status" value="1"/>
</dbReference>
<name>A0ABZ3IRZ3_9FIRM</name>
<dbReference type="InterPro" id="IPR000835">
    <property type="entry name" value="HTH_MarR-typ"/>
</dbReference>
<proteinExistence type="predicted"/>
<evidence type="ECO:0000256" key="1">
    <source>
        <dbReference type="ARBA" id="ARBA00023015"/>
    </source>
</evidence>
<dbReference type="PANTHER" id="PTHR42756">
    <property type="entry name" value="TRANSCRIPTIONAL REGULATOR, MARR"/>
    <property type="match status" value="1"/>
</dbReference>
<accession>A0ABZ3IRZ3</accession>
<dbReference type="SUPFAM" id="SSF46785">
    <property type="entry name" value="Winged helix' DNA-binding domain"/>
    <property type="match status" value="1"/>
</dbReference>
<evidence type="ECO:0000313" key="5">
    <source>
        <dbReference type="EMBL" id="XFO68451.1"/>
    </source>
</evidence>
<dbReference type="SMART" id="SM00347">
    <property type="entry name" value="HTH_MARR"/>
    <property type="match status" value="1"/>
</dbReference>
<gene>
    <name evidence="5" type="ORF">SPSIL_046740</name>
</gene>
<dbReference type="InterPro" id="IPR036390">
    <property type="entry name" value="WH_DNA-bd_sf"/>
</dbReference>
<sequence length="145" mass="16486">MNKNIPDVYNIIQELAWYFGNQGFNGECCEDLSLVEFMALKKVYEHDNITIQEIGKLLNCTKSGASKIIDRIENKGYVLREQSLVDGRICCVTITAQGIEIITKIVEKYTAYVGEMLKDRDSQTIESVKKALEILITSVRRQGFI</sequence>
<dbReference type="Gene3D" id="1.10.10.10">
    <property type="entry name" value="Winged helix-like DNA-binding domain superfamily/Winged helix DNA-binding domain"/>
    <property type="match status" value="1"/>
</dbReference>
<evidence type="ECO:0000256" key="2">
    <source>
        <dbReference type="ARBA" id="ARBA00023125"/>
    </source>
</evidence>
<keyword evidence="2" id="KW-0238">DNA-binding</keyword>